<keyword evidence="10" id="KW-1185">Reference proteome</keyword>
<protein>
    <recommendedName>
        <fullName evidence="8">SV2A/B/C luminal domain-containing protein</fullName>
    </recommendedName>
</protein>
<keyword evidence="6 7" id="KW-0472">Membrane</keyword>
<dbReference type="SUPFAM" id="SSF103473">
    <property type="entry name" value="MFS general substrate transporter"/>
    <property type="match status" value="2"/>
</dbReference>
<gene>
    <name evidence="9" type="ORF">GE061_017540</name>
</gene>
<dbReference type="GO" id="GO:0022857">
    <property type="term" value="F:transmembrane transporter activity"/>
    <property type="evidence" value="ECO:0007669"/>
    <property type="project" value="InterPro"/>
</dbReference>
<accession>A0A8S9XCM2</accession>
<feature type="transmembrane region" description="Helical" evidence="7">
    <location>
        <begin position="580"/>
        <end position="602"/>
    </location>
</feature>
<dbReference type="AlphaFoldDB" id="A0A8S9XCM2"/>
<keyword evidence="3" id="KW-0813">Transport</keyword>
<keyword evidence="5 7" id="KW-1133">Transmembrane helix</keyword>
<dbReference type="Gene3D" id="2.160.20.80">
    <property type="entry name" value="E3 ubiquitin-protein ligase SopA"/>
    <property type="match status" value="1"/>
</dbReference>
<sequence>MQELTLQLTCVEIILLGSEYWYSSLVVSSVMGTGGELSALVSERGLYSENNGKGPLDDEDENVVGKIPNCSLSPKPHNILGQFHEDALTQVGVGSYQWLMCATAGFCFMADGVQVFIAPYLENSIQAEMCITDEEKPWITGVGMLGLFIGAILCPLADHLGRRPVLLSGLSIHLLFTIITAGTPSFNVFMFTRLMASIGLGICYPVACIYFAEFLPQNARAKLSFLLLFWALGGFYVVLFAGALLPTSAEEVIYEVKEHQNAWHRVLLLSLLPALFAFVSLCWCSESVRYMLHTGKDVNAIMMYQQMYKWNATRSAQYQLTELELPSKVNSAKPPPSKTICGRIVHFFTQLCDSIHQLFHKEHLVSVLILVVVWGSLGFSYYGMSQFVPDQLQAIDNAAYDTKAVQRRDDEYFGKINLKDPGLERIEDTLQNYVFTNVTFRSCTFAHLRMSHVLFQNCTFSSVDFSRVISSHTYFENSLIKDCKFIDTDFVLDKFINCVLINNTLEALFPPCQIDLETKLRQTDLITENIVRLLSPFVAFFFSTICFYGMKRSNLGVLGMLLCSFGSLLCWYISNKCALLIFDFVWGFVFLFAFNAVNIITVEAFPVHLRATGFGLNFAWFRLAGLCVSVHRLLPIIPGTVISLLLGGTALLRLPDTTLNLM</sequence>
<feature type="transmembrane region" description="Helical" evidence="7">
    <location>
        <begin position="188"/>
        <end position="211"/>
    </location>
</feature>
<feature type="transmembrane region" description="Helical" evidence="7">
    <location>
        <begin position="138"/>
        <end position="157"/>
    </location>
</feature>
<dbReference type="SUPFAM" id="SSF141571">
    <property type="entry name" value="Pentapeptide repeat-like"/>
    <property type="match status" value="1"/>
</dbReference>
<dbReference type="InterPro" id="IPR005828">
    <property type="entry name" value="MFS_sugar_transport-like"/>
</dbReference>
<feature type="domain" description="SV2A/B/C luminal" evidence="8">
    <location>
        <begin position="427"/>
        <end position="504"/>
    </location>
</feature>
<feature type="transmembrane region" description="Helical" evidence="7">
    <location>
        <begin position="223"/>
        <end position="245"/>
    </location>
</feature>
<dbReference type="InterPro" id="IPR055415">
    <property type="entry name" value="LD_SV2"/>
</dbReference>
<comment type="similarity">
    <text evidence="2">Belongs to the major facilitator superfamily.</text>
</comment>
<evidence type="ECO:0000256" key="2">
    <source>
        <dbReference type="ARBA" id="ARBA00008335"/>
    </source>
</evidence>
<dbReference type="GO" id="GO:0016020">
    <property type="term" value="C:membrane"/>
    <property type="evidence" value="ECO:0007669"/>
    <property type="project" value="UniProtKB-SubCell"/>
</dbReference>
<evidence type="ECO:0000256" key="6">
    <source>
        <dbReference type="ARBA" id="ARBA00023136"/>
    </source>
</evidence>
<dbReference type="Gene3D" id="1.20.1250.20">
    <property type="entry name" value="MFS general substrate transporter like domains"/>
    <property type="match status" value="1"/>
</dbReference>
<feature type="transmembrane region" description="Helical" evidence="7">
    <location>
        <begin position="637"/>
        <end position="654"/>
    </location>
</feature>
<feature type="transmembrane region" description="Helical" evidence="7">
    <location>
        <begin position="364"/>
        <end position="384"/>
    </location>
</feature>
<keyword evidence="4 7" id="KW-0812">Transmembrane</keyword>
<evidence type="ECO:0000256" key="3">
    <source>
        <dbReference type="ARBA" id="ARBA00022448"/>
    </source>
</evidence>
<feature type="transmembrane region" description="Helical" evidence="7">
    <location>
        <begin position="164"/>
        <end position="182"/>
    </location>
</feature>
<evidence type="ECO:0000256" key="5">
    <source>
        <dbReference type="ARBA" id="ARBA00022989"/>
    </source>
</evidence>
<comment type="caution">
    <text evidence="9">The sequence shown here is derived from an EMBL/GenBank/DDBJ whole genome shotgun (WGS) entry which is preliminary data.</text>
</comment>
<evidence type="ECO:0000256" key="4">
    <source>
        <dbReference type="ARBA" id="ARBA00022692"/>
    </source>
</evidence>
<dbReference type="InterPro" id="IPR036259">
    <property type="entry name" value="MFS_trans_sf"/>
</dbReference>
<evidence type="ECO:0000313" key="9">
    <source>
        <dbReference type="EMBL" id="KAF6206309.1"/>
    </source>
</evidence>
<dbReference type="Pfam" id="PF23894">
    <property type="entry name" value="LD_SV2"/>
    <property type="match status" value="1"/>
</dbReference>
<dbReference type="PANTHER" id="PTHR23511:SF34">
    <property type="entry name" value="SYNAPTIC VESICLE GLYCOPROTEIN 2"/>
    <property type="match status" value="1"/>
</dbReference>
<evidence type="ECO:0000256" key="1">
    <source>
        <dbReference type="ARBA" id="ARBA00004141"/>
    </source>
</evidence>
<dbReference type="Proteomes" id="UP000466442">
    <property type="component" value="Unassembled WGS sequence"/>
</dbReference>
<dbReference type="EMBL" id="WIXP02000008">
    <property type="protein sequence ID" value="KAF6206309.1"/>
    <property type="molecule type" value="Genomic_DNA"/>
</dbReference>
<feature type="transmembrane region" description="Helical" evidence="7">
    <location>
        <begin position="98"/>
        <end position="118"/>
    </location>
</feature>
<organism evidence="9 10">
    <name type="scientific">Apolygus lucorum</name>
    <name type="common">Small green plant bug</name>
    <name type="synonym">Lygocoris lucorum</name>
    <dbReference type="NCBI Taxonomy" id="248454"/>
    <lineage>
        <taxon>Eukaryota</taxon>
        <taxon>Metazoa</taxon>
        <taxon>Ecdysozoa</taxon>
        <taxon>Arthropoda</taxon>
        <taxon>Hexapoda</taxon>
        <taxon>Insecta</taxon>
        <taxon>Pterygota</taxon>
        <taxon>Neoptera</taxon>
        <taxon>Paraneoptera</taxon>
        <taxon>Hemiptera</taxon>
        <taxon>Heteroptera</taxon>
        <taxon>Panheteroptera</taxon>
        <taxon>Cimicomorpha</taxon>
        <taxon>Miridae</taxon>
        <taxon>Mirini</taxon>
        <taxon>Apolygus</taxon>
    </lineage>
</organism>
<dbReference type="Pfam" id="PF00083">
    <property type="entry name" value="Sugar_tr"/>
    <property type="match status" value="1"/>
</dbReference>
<proteinExistence type="inferred from homology"/>
<evidence type="ECO:0000259" key="8">
    <source>
        <dbReference type="Pfam" id="PF23894"/>
    </source>
</evidence>
<evidence type="ECO:0000313" key="10">
    <source>
        <dbReference type="Proteomes" id="UP000466442"/>
    </source>
</evidence>
<evidence type="ECO:0000256" key="7">
    <source>
        <dbReference type="SAM" id="Phobius"/>
    </source>
</evidence>
<reference evidence="9" key="1">
    <citation type="journal article" date="2021" name="Mol. Ecol. Resour.">
        <title>Apolygus lucorum genome provides insights into omnivorousness and mesophyll feeding.</title>
        <authorList>
            <person name="Liu Y."/>
            <person name="Liu H."/>
            <person name="Wang H."/>
            <person name="Huang T."/>
            <person name="Liu B."/>
            <person name="Yang B."/>
            <person name="Yin L."/>
            <person name="Li B."/>
            <person name="Zhang Y."/>
            <person name="Zhang S."/>
            <person name="Jiang F."/>
            <person name="Zhang X."/>
            <person name="Ren Y."/>
            <person name="Wang B."/>
            <person name="Wang S."/>
            <person name="Lu Y."/>
            <person name="Wu K."/>
            <person name="Fan W."/>
            <person name="Wang G."/>
        </authorList>
    </citation>
    <scope>NUCLEOTIDE SEQUENCE</scope>
    <source>
        <strain evidence="9">12Hb</strain>
    </source>
</reference>
<name>A0A8S9XCM2_APOLU</name>
<feature type="transmembrane region" description="Helical" evidence="7">
    <location>
        <begin position="530"/>
        <end position="548"/>
    </location>
</feature>
<feature type="transmembrane region" description="Helical" evidence="7">
    <location>
        <begin position="555"/>
        <end position="574"/>
    </location>
</feature>
<dbReference type="PANTHER" id="PTHR23511">
    <property type="entry name" value="SYNAPTIC VESICLE GLYCOPROTEIN 2"/>
    <property type="match status" value="1"/>
</dbReference>
<feature type="transmembrane region" description="Helical" evidence="7">
    <location>
        <begin position="265"/>
        <end position="284"/>
    </location>
</feature>
<dbReference type="OrthoDB" id="433512at2759"/>
<comment type="subcellular location">
    <subcellularLocation>
        <location evidence="1">Membrane</location>
        <topology evidence="1">Multi-pass membrane protein</topology>
    </subcellularLocation>
</comment>